<proteinExistence type="predicted"/>
<name>A0ABS3TET2_9BACT</name>
<sequence>MKILSPHHISGELLELIHSAQKYLVLVSPYVRLGQWQQLATALTTAQRRGVRIEAFVRLDADNASSWEELEALGIRPRLIPNLHAKFYFNETGGVISSLNLLSSSNAQALEIGCKLETEAELRELQDYIKRYLVPLEQTNRPSEDDLYLSKEKFSVVLENYIRQCTQSKARVTYQHNAFEIRALDNRFFLELDKGANRLRVIAIYSQDEQEEYQRNGPHFYPNSCFAYEFTPASGRNYATLTGEYGTRLSTTYLDNLRVPEKKAILEALVQFIQNTGTLKEAVYAPKRAANVARKQAWEAELAVRAAARAAEAQKSVTVAVE</sequence>
<accession>A0ABS3TET2</accession>
<evidence type="ECO:0000313" key="3">
    <source>
        <dbReference type="Proteomes" id="UP000670527"/>
    </source>
</evidence>
<feature type="domain" description="Phospholipase D-like" evidence="1">
    <location>
        <begin position="13"/>
        <end position="131"/>
    </location>
</feature>
<reference evidence="2 3" key="1">
    <citation type="submission" date="2021-03" db="EMBL/GenBank/DDBJ databases">
        <authorList>
            <person name="Kim M.K."/>
        </authorList>
    </citation>
    <scope>NUCLEOTIDE SEQUENCE [LARGE SCALE GENOMIC DNA]</scope>
    <source>
        <strain evidence="2 3">BT507</strain>
    </source>
</reference>
<organism evidence="2 3">
    <name type="scientific">Hymenobacter defluvii</name>
    <dbReference type="NCBI Taxonomy" id="2054411"/>
    <lineage>
        <taxon>Bacteria</taxon>
        <taxon>Pseudomonadati</taxon>
        <taxon>Bacteroidota</taxon>
        <taxon>Cytophagia</taxon>
        <taxon>Cytophagales</taxon>
        <taxon>Hymenobacteraceae</taxon>
        <taxon>Hymenobacter</taxon>
    </lineage>
</organism>
<evidence type="ECO:0000259" key="1">
    <source>
        <dbReference type="Pfam" id="PF13091"/>
    </source>
</evidence>
<dbReference type="SUPFAM" id="SSF56024">
    <property type="entry name" value="Phospholipase D/nuclease"/>
    <property type="match status" value="1"/>
</dbReference>
<gene>
    <name evidence="2" type="ORF">J4D97_16050</name>
</gene>
<dbReference type="InterPro" id="IPR025202">
    <property type="entry name" value="PLD-like_dom"/>
</dbReference>
<dbReference type="Gene3D" id="3.30.870.10">
    <property type="entry name" value="Endonuclease Chain A"/>
    <property type="match status" value="1"/>
</dbReference>
<dbReference type="Proteomes" id="UP000670527">
    <property type="component" value="Unassembled WGS sequence"/>
</dbReference>
<keyword evidence="3" id="KW-1185">Reference proteome</keyword>
<evidence type="ECO:0000313" key="2">
    <source>
        <dbReference type="EMBL" id="MBO3272170.1"/>
    </source>
</evidence>
<dbReference type="Pfam" id="PF13091">
    <property type="entry name" value="PLDc_2"/>
    <property type="match status" value="1"/>
</dbReference>
<dbReference type="EMBL" id="JAGETX010000010">
    <property type="protein sequence ID" value="MBO3272170.1"/>
    <property type="molecule type" value="Genomic_DNA"/>
</dbReference>
<dbReference type="RefSeq" id="WP_208308448.1">
    <property type="nucleotide sequence ID" value="NZ_JAGETX010000010.1"/>
</dbReference>
<protein>
    <recommendedName>
        <fullName evidence="1">Phospholipase D-like domain-containing protein</fullName>
    </recommendedName>
</protein>
<comment type="caution">
    <text evidence="2">The sequence shown here is derived from an EMBL/GenBank/DDBJ whole genome shotgun (WGS) entry which is preliminary data.</text>
</comment>